<dbReference type="Pfam" id="PF25574">
    <property type="entry name" value="TPR_IMB1"/>
    <property type="match status" value="1"/>
</dbReference>
<evidence type="ECO:0000256" key="1">
    <source>
        <dbReference type="ARBA" id="ARBA00022737"/>
    </source>
</evidence>
<dbReference type="InterPro" id="IPR011989">
    <property type="entry name" value="ARM-like"/>
</dbReference>
<dbReference type="Gene3D" id="1.25.10.10">
    <property type="entry name" value="Leucine-rich Repeat Variant"/>
    <property type="match status" value="1"/>
</dbReference>
<feature type="region of interest" description="Disordered" evidence="2">
    <location>
        <begin position="874"/>
        <end position="966"/>
    </location>
</feature>
<sequence>MGYECLDFELVDYVAQLREEILEAYTAVVTEFKNTEKAPARLAHVPSILELIQQRLVDKERPDSIVILSFGFIGDLADCFPNGQIKEHLLEEWITYEFRRSLSFLLKMPAITTRSGRHVRRPPLPDQPKTHRNAADIHAESDADDSLRPPKHQHPRPCPRAGPKSVLGHGDNHPKESSVRPPPKPRPLARSKCSGPMTSSTEEDIFEASFSKRSSVIEKTPDVTTNQQSHPSHVQLADEEVSPDIQEGNVGSAPTPITGANTIVASEDLNTTAQSPTNGPTGTSATFTESHNTEDGVDDVGQKTSATSANGCPRRSGGIKSYVPDHRAGEESSPSNSDWAADKEQRNKARQDDAAVNDGEDNHDSHATDHPSPPQLTAEHKEKSKVTVKVNEHQGSEDEDDKDFVKTKGRMPQAGILKAQELGKKTSEATRALGQEYGKSVWTILIEAGLTMKATCKESLWNQHQTWFAATQPLPKGVSGVVLPVDLMAWKVKQRAHSKAHPNDDPQHASLWMEIQENWDRAVMGTTEDLTSHSATGLMMGVRDAFTKSAAYWHRTHGIHIAGVAIFPGDEEAGCQASGLFAGSDMVKSLINSHQLDIKCWLDELTTILKYKDLEAAHAEGKTFSLLPTSSTAPNGTLLCNGKPARDRNRKVVPVMISEKFAEAGHPLKTSNSRWMTMLDILYAEKLCIHDWPAGVPPPGPNYELKALSASQLHALVGPYLRLHLGAMYEAELGLDDDEDNSEVEAAKTKKRKGKSRKLGNKGRRKGLIVEEPGVVLSISGWDESDILSFETQATSMCLIALVIDTDSKVVRSLQDSDKFIKDLPQDNIPRRRTNQVIKKPAVSTALLSTVGALRWNNEALRFNHEASRSCHHTNRATYDDFPPSSPPQEAPPLHHPTNRVFEELLPSSPPTPSSQFSSPPPISRSSTPVPTMAHSHTGDATYPSRSQYEHSHDEARQYQRANDDAMPLYTDIRKWTRPNYESARETEYLEHKTAEERHRARVYENSRIPSSRAQSQTRVSSAPIASTSCSRLPSRSSVVPTSRTGSSQHCHHSTVRSSRIRPASPNRRTIIKEDEHEYY</sequence>
<feature type="compositionally biased region" description="Low complexity" evidence="2">
    <location>
        <begin position="1027"/>
        <end position="1048"/>
    </location>
</feature>
<feature type="region of interest" description="Disordered" evidence="2">
    <location>
        <begin position="1007"/>
        <end position="1080"/>
    </location>
</feature>
<protein>
    <recommendedName>
        <fullName evidence="3">Importin subunit beta-1/Transportin-1-like TPR repeats domain-containing protein</fullName>
    </recommendedName>
</protein>
<feature type="compositionally biased region" description="Polar residues" evidence="2">
    <location>
        <begin position="258"/>
        <end position="290"/>
    </location>
</feature>
<feature type="domain" description="Importin subunit beta-1/Transportin-1-like TPR repeats" evidence="3">
    <location>
        <begin position="7"/>
        <end position="99"/>
    </location>
</feature>
<keyword evidence="5" id="KW-1185">Reference proteome</keyword>
<feature type="region of interest" description="Disordered" evidence="2">
    <location>
        <begin position="140"/>
        <end position="403"/>
    </location>
</feature>
<dbReference type="EMBL" id="JABBWD010000067">
    <property type="protein sequence ID" value="KAG1770128.1"/>
    <property type="molecule type" value="Genomic_DNA"/>
</dbReference>
<keyword evidence="1" id="KW-0677">Repeat</keyword>
<evidence type="ECO:0000313" key="4">
    <source>
        <dbReference type="EMBL" id="KAG1770128.1"/>
    </source>
</evidence>
<feature type="compositionally biased region" description="Pro residues" evidence="2">
    <location>
        <begin position="884"/>
        <end position="895"/>
    </location>
</feature>
<feature type="compositionally biased region" description="Polar residues" evidence="2">
    <location>
        <begin position="222"/>
        <end position="232"/>
    </location>
</feature>
<dbReference type="OrthoDB" id="2673524at2759"/>
<comment type="caution">
    <text evidence="4">The sequence shown here is derived from an EMBL/GenBank/DDBJ whole genome shotgun (WGS) entry which is preliminary data.</text>
</comment>
<dbReference type="Proteomes" id="UP000714275">
    <property type="component" value="Unassembled WGS sequence"/>
</dbReference>
<feature type="compositionally biased region" description="Basic and acidic residues" evidence="2">
    <location>
        <begin position="948"/>
        <end position="964"/>
    </location>
</feature>
<dbReference type="AlphaFoldDB" id="A0A9P6ZKW5"/>
<name>A0A9P6ZKW5_9AGAM</name>
<feature type="compositionally biased region" description="Basic and acidic residues" evidence="2">
    <location>
        <begin position="360"/>
        <end position="369"/>
    </location>
</feature>
<feature type="compositionally biased region" description="Polar residues" evidence="2">
    <location>
        <begin position="1008"/>
        <end position="1026"/>
    </location>
</feature>
<feature type="compositionally biased region" description="Basic and acidic residues" evidence="2">
    <location>
        <begin position="378"/>
        <end position="396"/>
    </location>
</feature>
<feature type="compositionally biased region" description="Basic and acidic residues" evidence="2">
    <location>
        <begin position="340"/>
        <end position="353"/>
    </location>
</feature>
<gene>
    <name evidence="4" type="ORF">EV702DRAFT_1249787</name>
</gene>
<evidence type="ECO:0000256" key="2">
    <source>
        <dbReference type="SAM" id="MobiDB-lite"/>
    </source>
</evidence>
<evidence type="ECO:0000313" key="5">
    <source>
        <dbReference type="Proteomes" id="UP000714275"/>
    </source>
</evidence>
<reference evidence="4" key="1">
    <citation type="journal article" date="2020" name="New Phytol.">
        <title>Comparative genomics reveals dynamic genome evolution in host specialist ectomycorrhizal fungi.</title>
        <authorList>
            <person name="Lofgren L.A."/>
            <person name="Nguyen N.H."/>
            <person name="Vilgalys R."/>
            <person name="Ruytinx J."/>
            <person name="Liao H.L."/>
            <person name="Branco S."/>
            <person name="Kuo A."/>
            <person name="LaButti K."/>
            <person name="Lipzen A."/>
            <person name="Andreopoulos W."/>
            <person name="Pangilinan J."/>
            <person name="Riley R."/>
            <person name="Hundley H."/>
            <person name="Na H."/>
            <person name="Barry K."/>
            <person name="Grigoriev I.V."/>
            <person name="Stajich J.E."/>
            <person name="Kennedy P.G."/>
        </authorList>
    </citation>
    <scope>NUCLEOTIDE SEQUENCE</scope>
    <source>
        <strain evidence="4">DOB743</strain>
    </source>
</reference>
<feature type="compositionally biased region" description="Basic and acidic residues" evidence="2">
    <location>
        <begin position="1071"/>
        <end position="1080"/>
    </location>
</feature>
<organism evidence="4 5">
    <name type="scientific">Suillus placidus</name>
    <dbReference type="NCBI Taxonomy" id="48579"/>
    <lineage>
        <taxon>Eukaryota</taxon>
        <taxon>Fungi</taxon>
        <taxon>Dikarya</taxon>
        <taxon>Basidiomycota</taxon>
        <taxon>Agaricomycotina</taxon>
        <taxon>Agaricomycetes</taxon>
        <taxon>Agaricomycetidae</taxon>
        <taxon>Boletales</taxon>
        <taxon>Suillineae</taxon>
        <taxon>Suillaceae</taxon>
        <taxon>Suillus</taxon>
    </lineage>
</organism>
<dbReference type="InterPro" id="IPR058584">
    <property type="entry name" value="IMB1_TNPO1-like_TPR"/>
</dbReference>
<proteinExistence type="predicted"/>
<feature type="compositionally biased region" description="Pro residues" evidence="2">
    <location>
        <begin position="908"/>
        <end position="923"/>
    </location>
</feature>
<accession>A0A9P6ZKW5</accession>
<evidence type="ECO:0000259" key="3">
    <source>
        <dbReference type="Pfam" id="PF25574"/>
    </source>
</evidence>